<proteinExistence type="predicted"/>
<accession>A0A9W4DJ13</accession>
<dbReference type="EMBL" id="CAJSLV010000002">
    <property type="protein sequence ID" value="CAG6391007.1"/>
    <property type="molecule type" value="Genomic_DNA"/>
</dbReference>
<protein>
    <submittedName>
        <fullName evidence="2">Uncharacterized protein</fullName>
    </submittedName>
</protein>
<evidence type="ECO:0000313" key="3">
    <source>
        <dbReference type="Proteomes" id="UP001152519"/>
    </source>
</evidence>
<gene>
    <name evidence="2" type="ORF">SCOCK_100073</name>
</gene>
<sequence length="74" mass="8257">MAGAGLGRRHRGGVRTARRVALPQGRVTRGGWISRPWKKILGAVSIRGCAVRPRSERVERRPPWQGAGRWRSTC</sequence>
<keyword evidence="3" id="KW-1185">Reference proteome</keyword>
<evidence type="ECO:0000313" key="2">
    <source>
        <dbReference type="EMBL" id="CAG6391007.1"/>
    </source>
</evidence>
<organism evidence="2 3">
    <name type="scientific">Actinacidiphila cocklensis</name>
    <dbReference type="NCBI Taxonomy" id="887465"/>
    <lineage>
        <taxon>Bacteria</taxon>
        <taxon>Bacillati</taxon>
        <taxon>Actinomycetota</taxon>
        <taxon>Actinomycetes</taxon>
        <taxon>Kitasatosporales</taxon>
        <taxon>Streptomycetaceae</taxon>
        <taxon>Actinacidiphila</taxon>
    </lineage>
</organism>
<evidence type="ECO:0000256" key="1">
    <source>
        <dbReference type="SAM" id="MobiDB-lite"/>
    </source>
</evidence>
<dbReference type="Proteomes" id="UP001152519">
    <property type="component" value="Unassembled WGS sequence"/>
</dbReference>
<dbReference type="AlphaFoldDB" id="A0A9W4DJ13"/>
<comment type="caution">
    <text evidence="2">The sequence shown here is derived from an EMBL/GenBank/DDBJ whole genome shotgun (WGS) entry which is preliminary data.</text>
</comment>
<feature type="region of interest" description="Disordered" evidence="1">
    <location>
        <begin position="55"/>
        <end position="74"/>
    </location>
</feature>
<name>A0A9W4DJ13_9ACTN</name>
<reference evidence="2" key="1">
    <citation type="submission" date="2021-05" db="EMBL/GenBank/DDBJ databases">
        <authorList>
            <person name="Arsene-Ploetze F."/>
        </authorList>
    </citation>
    <scope>NUCLEOTIDE SEQUENCE</scope>
    <source>
        <strain evidence="2">DSM 42138</strain>
    </source>
</reference>